<comment type="caution">
    <text evidence="1">The sequence shown here is derived from an EMBL/GenBank/DDBJ whole genome shotgun (WGS) entry which is preliminary data.</text>
</comment>
<proteinExistence type="predicted"/>
<dbReference type="AlphaFoldDB" id="A0A162C845"/>
<reference evidence="1 2" key="1">
    <citation type="submission" date="2016-03" db="EMBL/GenBank/DDBJ databases">
        <title>EvidentialGene: Evidence-directed Construction of Genes on Genomes.</title>
        <authorList>
            <person name="Gilbert D.G."/>
            <person name="Choi J.-H."/>
            <person name="Mockaitis K."/>
            <person name="Colbourne J."/>
            <person name="Pfrender M."/>
        </authorList>
    </citation>
    <scope>NUCLEOTIDE SEQUENCE [LARGE SCALE GENOMIC DNA]</scope>
    <source>
        <strain evidence="1 2">Xinb3</strain>
        <tissue evidence="1">Complete organism</tissue>
    </source>
</reference>
<dbReference type="Proteomes" id="UP000076858">
    <property type="component" value="Unassembled WGS sequence"/>
</dbReference>
<gene>
    <name evidence="1" type="ORF">APZ42_022840</name>
</gene>
<dbReference type="EMBL" id="LRGB01001361">
    <property type="protein sequence ID" value="KZS12642.1"/>
    <property type="molecule type" value="Genomic_DNA"/>
</dbReference>
<organism evidence="1 2">
    <name type="scientific">Daphnia magna</name>
    <dbReference type="NCBI Taxonomy" id="35525"/>
    <lineage>
        <taxon>Eukaryota</taxon>
        <taxon>Metazoa</taxon>
        <taxon>Ecdysozoa</taxon>
        <taxon>Arthropoda</taxon>
        <taxon>Crustacea</taxon>
        <taxon>Branchiopoda</taxon>
        <taxon>Diplostraca</taxon>
        <taxon>Cladocera</taxon>
        <taxon>Anomopoda</taxon>
        <taxon>Daphniidae</taxon>
        <taxon>Daphnia</taxon>
    </lineage>
</organism>
<sequence>MVREYHVNKPRSTSLFANLRNCCTKWILTGKGYPFAL</sequence>
<evidence type="ECO:0000313" key="2">
    <source>
        <dbReference type="Proteomes" id="UP000076858"/>
    </source>
</evidence>
<name>A0A162C845_9CRUS</name>
<accession>A0A162C845</accession>
<protein>
    <submittedName>
        <fullName evidence="1">Uncharacterized protein</fullName>
    </submittedName>
</protein>
<keyword evidence="2" id="KW-1185">Reference proteome</keyword>
<evidence type="ECO:0000313" key="1">
    <source>
        <dbReference type="EMBL" id="KZS12642.1"/>
    </source>
</evidence>